<dbReference type="AlphaFoldDB" id="A0A3B5L0X4"/>
<reference evidence="1" key="1">
    <citation type="submission" date="2025-08" db="UniProtKB">
        <authorList>
            <consortium name="Ensembl"/>
        </authorList>
    </citation>
    <scope>IDENTIFICATION</scope>
</reference>
<organism evidence="1 2">
    <name type="scientific">Xiphophorus couchianus</name>
    <name type="common">Monterrey platyfish</name>
    <dbReference type="NCBI Taxonomy" id="32473"/>
    <lineage>
        <taxon>Eukaryota</taxon>
        <taxon>Metazoa</taxon>
        <taxon>Chordata</taxon>
        <taxon>Craniata</taxon>
        <taxon>Vertebrata</taxon>
        <taxon>Euteleostomi</taxon>
        <taxon>Actinopterygii</taxon>
        <taxon>Neopterygii</taxon>
        <taxon>Teleostei</taxon>
        <taxon>Neoteleostei</taxon>
        <taxon>Acanthomorphata</taxon>
        <taxon>Ovalentaria</taxon>
        <taxon>Atherinomorphae</taxon>
        <taxon>Cyprinodontiformes</taxon>
        <taxon>Poeciliidae</taxon>
        <taxon>Poeciliinae</taxon>
        <taxon>Xiphophorus</taxon>
    </lineage>
</organism>
<evidence type="ECO:0000313" key="2">
    <source>
        <dbReference type="Proteomes" id="UP000261380"/>
    </source>
</evidence>
<evidence type="ECO:0000313" key="1">
    <source>
        <dbReference type="Ensembl" id="ENSXCOP00000003975.1"/>
    </source>
</evidence>
<reference evidence="1" key="2">
    <citation type="submission" date="2025-09" db="UniProtKB">
        <authorList>
            <consortium name="Ensembl"/>
        </authorList>
    </citation>
    <scope>IDENTIFICATION</scope>
</reference>
<dbReference type="Ensembl" id="ENSXCOT00000004019.1">
    <property type="protein sequence ID" value="ENSXCOP00000003975.1"/>
    <property type="gene ID" value="ENSXCOG00000003127.1"/>
</dbReference>
<name>A0A3B5L0X4_9TELE</name>
<dbReference type="Proteomes" id="UP000261380">
    <property type="component" value="Unplaced"/>
</dbReference>
<protein>
    <submittedName>
        <fullName evidence="1">Uncharacterized protein</fullName>
    </submittedName>
</protein>
<keyword evidence="2" id="KW-1185">Reference proteome</keyword>
<sequence length="63" mass="7214">MDRSDRNNVCTRKNTQTPSGHKTCLLQGGHVARRPCRTAAMLQGGHVHTWYQTFQLYCLLKKV</sequence>
<proteinExistence type="predicted"/>
<accession>A0A3B5L0X4</accession>